<evidence type="ECO:0000256" key="4">
    <source>
        <dbReference type="ARBA" id="ARBA00022692"/>
    </source>
</evidence>
<dbReference type="SUPFAM" id="SSF160240">
    <property type="entry name" value="Cation efflux protein cytoplasmic domain-like"/>
    <property type="match status" value="1"/>
</dbReference>
<dbReference type="PANTHER" id="PTHR11562">
    <property type="entry name" value="CATION EFFLUX PROTEIN/ ZINC TRANSPORTER"/>
    <property type="match status" value="1"/>
</dbReference>
<dbReference type="EMBL" id="JABCKY010000001">
    <property type="protein sequence ID" value="NMT62518.1"/>
    <property type="molecule type" value="Genomic_DNA"/>
</dbReference>
<dbReference type="InterPro" id="IPR002524">
    <property type="entry name" value="Cation_efflux"/>
</dbReference>
<feature type="transmembrane region" description="Helical" evidence="9">
    <location>
        <begin position="17"/>
        <end position="35"/>
    </location>
</feature>
<sequence length="301" mass="32059">MSGAHQHNHAPRHFGRAFAIGVTLNVVFVVIEAFYGWQAGSLALLADAAHNLSDVGGLLLAWAAFGAAQLNPNLRHSYGWRKGSILASFANAVILLVAMGSLAWEAFERLQAPSPVAAGTVMVVAGIGVVINAVTAWLFLAGSEGDLNIRGAFLHMAADALVSLGVVVAGAIYLWQGWGWIDPVMSLVIALVIVMGTWSLFRHSLHLLFDGVPEGIDLTEVQEALLELPGVVSVHDLHVWAMSTRENAITAHLVLAPGDRDNDRLLTLATDMLHGRFGIHHTVLQQESEAYAANCPTACGC</sequence>
<evidence type="ECO:0000259" key="10">
    <source>
        <dbReference type="Pfam" id="PF01545"/>
    </source>
</evidence>
<dbReference type="InterPro" id="IPR027469">
    <property type="entry name" value="Cation_efflux_TMD_sf"/>
</dbReference>
<proteinExistence type="inferred from homology"/>
<dbReference type="GO" id="GO:0005385">
    <property type="term" value="F:zinc ion transmembrane transporter activity"/>
    <property type="evidence" value="ECO:0007669"/>
    <property type="project" value="TreeGrafter"/>
</dbReference>
<dbReference type="SUPFAM" id="SSF161111">
    <property type="entry name" value="Cation efflux protein transmembrane domain-like"/>
    <property type="match status" value="1"/>
</dbReference>
<keyword evidence="8 9" id="KW-0472">Membrane</keyword>
<keyword evidence="4 9" id="KW-0812">Transmembrane</keyword>
<evidence type="ECO:0000313" key="13">
    <source>
        <dbReference type="Proteomes" id="UP000567186"/>
    </source>
</evidence>
<keyword evidence="7" id="KW-0406">Ion transport</keyword>
<dbReference type="Pfam" id="PF16916">
    <property type="entry name" value="ZT_dimer"/>
    <property type="match status" value="1"/>
</dbReference>
<evidence type="ECO:0000256" key="5">
    <source>
        <dbReference type="ARBA" id="ARBA00022906"/>
    </source>
</evidence>
<accession>A0A7Y0RAY3</accession>
<dbReference type="RefSeq" id="WP_135953899.1">
    <property type="nucleotide sequence ID" value="NZ_JABCKY010000001.1"/>
</dbReference>
<feature type="transmembrane region" description="Helical" evidence="9">
    <location>
        <begin position="116"/>
        <end position="140"/>
    </location>
</feature>
<reference evidence="12 13" key="1">
    <citation type="submission" date="2020-04" db="EMBL/GenBank/DDBJ databases">
        <title>Marinobacter oceani sp. nov., isolated from marine solar saltern.</title>
        <authorList>
            <person name="Chen X.-Y."/>
        </authorList>
    </citation>
    <scope>NUCLEOTIDE SEQUENCE [LARGE SCALE GENOMIC DNA]</scope>
    <source>
        <strain evidence="12 13">W62</strain>
    </source>
</reference>
<keyword evidence="6 9" id="KW-1133">Transmembrane helix</keyword>
<organism evidence="12 13">
    <name type="scientific">Marinobacter orientalis</name>
    <dbReference type="NCBI Taxonomy" id="1928859"/>
    <lineage>
        <taxon>Bacteria</taxon>
        <taxon>Pseudomonadati</taxon>
        <taxon>Pseudomonadota</taxon>
        <taxon>Gammaproteobacteria</taxon>
        <taxon>Pseudomonadales</taxon>
        <taxon>Marinobacteraceae</taxon>
        <taxon>Marinobacter</taxon>
    </lineage>
</organism>
<feature type="transmembrane region" description="Helical" evidence="9">
    <location>
        <begin position="84"/>
        <end position="104"/>
    </location>
</feature>
<dbReference type="Gene3D" id="1.20.1510.10">
    <property type="entry name" value="Cation efflux protein transmembrane domain"/>
    <property type="match status" value="1"/>
</dbReference>
<dbReference type="InterPro" id="IPR058533">
    <property type="entry name" value="Cation_efflux_TM"/>
</dbReference>
<evidence type="ECO:0000256" key="8">
    <source>
        <dbReference type="ARBA" id="ARBA00023136"/>
    </source>
</evidence>
<dbReference type="Proteomes" id="UP000567186">
    <property type="component" value="Unassembled WGS sequence"/>
</dbReference>
<feature type="transmembrane region" description="Helical" evidence="9">
    <location>
        <begin position="180"/>
        <end position="201"/>
    </location>
</feature>
<keyword evidence="5" id="KW-0862">Zinc</keyword>
<dbReference type="NCBIfam" id="TIGR01297">
    <property type="entry name" value="CDF"/>
    <property type="match status" value="1"/>
</dbReference>
<keyword evidence="3" id="KW-0813">Transport</keyword>
<keyword evidence="13" id="KW-1185">Reference proteome</keyword>
<keyword evidence="5" id="KW-0864">Zinc transport</keyword>
<dbReference type="InterPro" id="IPR050681">
    <property type="entry name" value="CDF/SLC30A"/>
</dbReference>
<evidence type="ECO:0000256" key="3">
    <source>
        <dbReference type="ARBA" id="ARBA00022448"/>
    </source>
</evidence>
<dbReference type="Pfam" id="PF01545">
    <property type="entry name" value="Cation_efflux"/>
    <property type="match status" value="1"/>
</dbReference>
<dbReference type="AlphaFoldDB" id="A0A7Y0RAY3"/>
<evidence type="ECO:0000256" key="1">
    <source>
        <dbReference type="ARBA" id="ARBA00004141"/>
    </source>
</evidence>
<evidence type="ECO:0000256" key="2">
    <source>
        <dbReference type="ARBA" id="ARBA00008873"/>
    </source>
</evidence>
<evidence type="ECO:0000259" key="11">
    <source>
        <dbReference type="Pfam" id="PF16916"/>
    </source>
</evidence>
<feature type="domain" description="Cation efflux protein cytoplasmic" evidence="11">
    <location>
        <begin position="213"/>
        <end position="288"/>
    </location>
</feature>
<dbReference type="InterPro" id="IPR027470">
    <property type="entry name" value="Cation_efflux_CTD"/>
</dbReference>
<comment type="caution">
    <text evidence="12">The sequence shown here is derived from an EMBL/GenBank/DDBJ whole genome shotgun (WGS) entry which is preliminary data.</text>
</comment>
<dbReference type="OrthoDB" id="9809646at2"/>
<dbReference type="GO" id="GO:0005886">
    <property type="term" value="C:plasma membrane"/>
    <property type="evidence" value="ECO:0007669"/>
    <property type="project" value="TreeGrafter"/>
</dbReference>
<dbReference type="PANTHER" id="PTHR11562:SF17">
    <property type="entry name" value="RE54080P-RELATED"/>
    <property type="match status" value="1"/>
</dbReference>
<protein>
    <submittedName>
        <fullName evidence="12">Cation transporter</fullName>
    </submittedName>
</protein>
<evidence type="ECO:0000313" key="12">
    <source>
        <dbReference type="EMBL" id="NMT62518.1"/>
    </source>
</evidence>
<evidence type="ECO:0000256" key="7">
    <source>
        <dbReference type="ARBA" id="ARBA00023065"/>
    </source>
</evidence>
<name>A0A7Y0RAY3_9GAMM</name>
<dbReference type="InterPro" id="IPR036837">
    <property type="entry name" value="Cation_efflux_CTD_sf"/>
</dbReference>
<comment type="similarity">
    <text evidence="2">Belongs to the cation diffusion facilitator (CDF) transporter (TC 2.A.4) family. SLC30A subfamily.</text>
</comment>
<evidence type="ECO:0000256" key="9">
    <source>
        <dbReference type="SAM" id="Phobius"/>
    </source>
</evidence>
<evidence type="ECO:0000256" key="6">
    <source>
        <dbReference type="ARBA" id="ARBA00022989"/>
    </source>
</evidence>
<feature type="transmembrane region" description="Helical" evidence="9">
    <location>
        <begin position="152"/>
        <end position="174"/>
    </location>
</feature>
<feature type="transmembrane region" description="Helical" evidence="9">
    <location>
        <begin position="55"/>
        <end position="72"/>
    </location>
</feature>
<gene>
    <name evidence="12" type="ORF">HIU99_02810</name>
</gene>
<feature type="domain" description="Cation efflux protein transmembrane" evidence="10">
    <location>
        <begin position="20"/>
        <end position="208"/>
    </location>
</feature>
<comment type="subcellular location">
    <subcellularLocation>
        <location evidence="1">Membrane</location>
        <topology evidence="1">Multi-pass membrane protein</topology>
    </subcellularLocation>
</comment>